<evidence type="ECO:0000313" key="1">
    <source>
        <dbReference type="EMBL" id="GAA3015065.1"/>
    </source>
</evidence>
<proteinExistence type="predicted"/>
<keyword evidence="2" id="KW-1185">Reference proteome</keyword>
<sequence length="98" mass="11778">MSTLKKRFGDVWFLFKNMDDKKQISDFQLLEELKNEIYYLGLKESLSMTEFRKQSKNPNLPSPITILRRTNKNWEELMTEIGFDYRKIKVGKLIKNLN</sequence>
<evidence type="ECO:0000313" key="2">
    <source>
        <dbReference type="Proteomes" id="UP001501577"/>
    </source>
</evidence>
<name>A0ABN3Y8Q6_9ENTE</name>
<accession>A0ABN3Y8Q6</accession>
<organism evidence="1 2">
    <name type="scientific">Tetragenococcus solitarius</name>
    <dbReference type="NCBI Taxonomy" id="71453"/>
    <lineage>
        <taxon>Bacteria</taxon>
        <taxon>Bacillati</taxon>
        <taxon>Bacillota</taxon>
        <taxon>Bacilli</taxon>
        <taxon>Lactobacillales</taxon>
        <taxon>Enterococcaceae</taxon>
        <taxon>Tetragenococcus</taxon>
    </lineage>
</organism>
<dbReference type="Proteomes" id="UP001501577">
    <property type="component" value="Unassembled WGS sequence"/>
</dbReference>
<comment type="caution">
    <text evidence="1">The sequence shown here is derived from an EMBL/GenBank/DDBJ whole genome shotgun (WGS) entry which is preliminary data.</text>
</comment>
<protein>
    <submittedName>
        <fullName evidence="1">Uncharacterized protein</fullName>
    </submittedName>
</protein>
<reference evidence="1 2" key="1">
    <citation type="journal article" date="2019" name="Int. J. Syst. Evol. Microbiol.">
        <title>The Global Catalogue of Microorganisms (GCM) 10K type strain sequencing project: providing services to taxonomists for standard genome sequencing and annotation.</title>
        <authorList>
            <consortium name="The Broad Institute Genomics Platform"/>
            <consortium name="The Broad Institute Genome Sequencing Center for Infectious Disease"/>
            <person name="Wu L."/>
            <person name="Ma J."/>
        </authorList>
    </citation>
    <scope>NUCLEOTIDE SEQUENCE [LARGE SCALE GENOMIC DNA]</scope>
    <source>
        <strain evidence="1 2">JCM 8736</strain>
    </source>
</reference>
<gene>
    <name evidence="1" type="ORF">GCM10019998_08990</name>
</gene>
<dbReference type="EMBL" id="BAAAXQ010000026">
    <property type="protein sequence ID" value="GAA3015065.1"/>
    <property type="molecule type" value="Genomic_DNA"/>
</dbReference>